<dbReference type="InterPro" id="IPR000700">
    <property type="entry name" value="PAS-assoc_C"/>
</dbReference>
<dbReference type="InterPro" id="IPR013655">
    <property type="entry name" value="PAS_fold_3"/>
</dbReference>
<feature type="domain" description="PAC" evidence="7">
    <location>
        <begin position="245"/>
        <end position="298"/>
    </location>
</feature>
<comment type="catalytic activity">
    <reaction evidence="1">
        <text>ATP + protein L-histidine = ADP + protein N-phospho-L-histidine.</text>
        <dbReference type="EC" id="2.7.13.3"/>
    </reaction>
</comment>
<dbReference type="InterPro" id="IPR052162">
    <property type="entry name" value="Sensor_kinase/Photoreceptor"/>
</dbReference>
<dbReference type="SMART" id="SM00086">
    <property type="entry name" value="PAC"/>
    <property type="match status" value="3"/>
</dbReference>
<keyword evidence="3" id="KW-0597">Phosphoprotein</keyword>
<sequence length="623" mass="72501">MFRNSVKFLPSFQLFEIPRKDFKYIYHLATFIFDSPSAKVEILKLPYGLGSSLNLEFSGSNTEERILDHLWNSPNTLLELNSLPKGLDLDKQEKTQSSKVPEYMIVAPLQDPKGEILGILCVYDNNPILPDDRKKQALKVLADQTVSLITLYSVNKRALTTETLVDNKNIALGNYLESNGSASWHFDIASDTLWFSRMFFEILGYTPEELQMESIDSWIDLVYIFDQDNFKNTWQKWINNDPSKKGLEFRMVHRSGEIIFVTIEINNSRINDAGKPIFLEGDIQDITTQKKVWEQIELINPKYTSVIQAGYNWMAIVDLEGNYNYVNTALKSALGYSSEELIDKCIFDLIHETERKRVINYFHKFLNHEPFVSKPFRYQHKNGTWKWIEILCVNLKEDPMIEGVVINARDITKRVLENKEIKASEEKHRLLFNSSPYPKYFLELDSLRILDVNNAMIQFYGYSREEFLNMNAADLRPKEEINKLLISLENYRIPKETYDSGVFVHKKKNGELVRMDIVGQHIYIDGKQCILVTCNDVTEKQKNQIALEKQNKKLREIAWMQSHIVRAPLARMMGVIELFHEDLVDDHEKQEWLGHVYNSALELDTVIKDIVQKSQSIISKENP</sequence>
<evidence type="ECO:0000256" key="1">
    <source>
        <dbReference type="ARBA" id="ARBA00000085"/>
    </source>
</evidence>
<evidence type="ECO:0000256" key="4">
    <source>
        <dbReference type="ARBA" id="ARBA00022679"/>
    </source>
</evidence>
<feature type="domain" description="PAS" evidence="6">
    <location>
        <begin position="424"/>
        <end position="471"/>
    </location>
</feature>
<dbReference type="PANTHER" id="PTHR43304">
    <property type="entry name" value="PHYTOCHROME-LIKE PROTEIN CPH1"/>
    <property type="match status" value="1"/>
</dbReference>
<evidence type="ECO:0000256" key="2">
    <source>
        <dbReference type="ARBA" id="ARBA00012438"/>
    </source>
</evidence>
<dbReference type="Pfam" id="PF13426">
    <property type="entry name" value="PAS_9"/>
    <property type="match status" value="1"/>
</dbReference>
<dbReference type="EC" id="2.7.13.3" evidence="2"/>
<proteinExistence type="predicted"/>
<evidence type="ECO:0000259" key="7">
    <source>
        <dbReference type="PROSITE" id="PS50113"/>
    </source>
</evidence>
<dbReference type="SUPFAM" id="SSF55785">
    <property type="entry name" value="PYP-like sensor domain (PAS domain)"/>
    <property type="match status" value="3"/>
</dbReference>
<evidence type="ECO:0000313" key="8">
    <source>
        <dbReference type="EMBL" id="MBD0777866.1"/>
    </source>
</evidence>
<dbReference type="PROSITE" id="PS50112">
    <property type="entry name" value="PAS"/>
    <property type="match status" value="2"/>
</dbReference>
<gene>
    <name evidence="8" type="ORF">HPE56_08675</name>
</gene>
<evidence type="ECO:0000259" key="6">
    <source>
        <dbReference type="PROSITE" id="PS50112"/>
    </source>
</evidence>
<dbReference type="SMART" id="SM00091">
    <property type="entry name" value="PAS"/>
    <property type="match status" value="3"/>
</dbReference>
<keyword evidence="9" id="KW-1185">Reference proteome</keyword>
<dbReference type="InterPro" id="IPR036097">
    <property type="entry name" value="HisK_dim/P_sf"/>
</dbReference>
<name>A0ABR7UZY0_9FLAO</name>
<protein>
    <recommendedName>
        <fullName evidence="2">histidine kinase</fullName>
        <ecNumber evidence="2">2.7.13.3</ecNumber>
    </recommendedName>
</protein>
<reference evidence="8" key="1">
    <citation type="submission" date="2020-05" db="EMBL/GenBank/DDBJ databases">
        <title>The draft genome sequence of Maribacter sp. ANRC-HE7.</title>
        <authorList>
            <person name="Mu L."/>
        </authorList>
    </citation>
    <scope>NUCLEOTIDE SEQUENCE</scope>
    <source>
        <strain evidence="8">ANRC-HE7</strain>
    </source>
</reference>
<dbReference type="InterPro" id="IPR000014">
    <property type="entry name" value="PAS"/>
</dbReference>
<dbReference type="CDD" id="cd00130">
    <property type="entry name" value="PAS"/>
    <property type="match status" value="3"/>
</dbReference>
<dbReference type="Pfam" id="PF08447">
    <property type="entry name" value="PAS_3"/>
    <property type="match status" value="2"/>
</dbReference>
<accession>A0ABR7UZY0</accession>
<comment type="caution">
    <text evidence="8">The sequence shown here is derived from an EMBL/GenBank/DDBJ whole genome shotgun (WGS) entry which is preliminary data.</text>
</comment>
<organism evidence="8 9">
    <name type="scientific">Maribacter aquimaris</name>
    <dbReference type="NCBI Taxonomy" id="2737171"/>
    <lineage>
        <taxon>Bacteria</taxon>
        <taxon>Pseudomonadati</taxon>
        <taxon>Bacteroidota</taxon>
        <taxon>Flavobacteriia</taxon>
        <taxon>Flavobacteriales</taxon>
        <taxon>Flavobacteriaceae</taxon>
        <taxon>Maribacter</taxon>
    </lineage>
</organism>
<dbReference type="NCBIfam" id="TIGR00229">
    <property type="entry name" value="sensory_box"/>
    <property type="match status" value="3"/>
</dbReference>
<dbReference type="Proteomes" id="UP001166021">
    <property type="component" value="Unassembled WGS sequence"/>
</dbReference>
<dbReference type="InterPro" id="IPR001610">
    <property type="entry name" value="PAC"/>
</dbReference>
<dbReference type="RefSeq" id="WP_188243376.1">
    <property type="nucleotide sequence ID" value="NZ_JABTCF010000004.1"/>
</dbReference>
<dbReference type="Gene3D" id="1.10.287.130">
    <property type="match status" value="1"/>
</dbReference>
<evidence type="ECO:0000313" key="9">
    <source>
        <dbReference type="Proteomes" id="UP001166021"/>
    </source>
</evidence>
<dbReference type="InterPro" id="IPR035965">
    <property type="entry name" value="PAS-like_dom_sf"/>
</dbReference>
<dbReference type="PROSITE" id="PS50113">
    <property type="entry name" value="PAC"/>
    <property type="match status" value="1"/>
</dbReference>
<feature type="domain" description="PAS" evidence="6">
    <location>
        <begin position="299"/>
        <end position="369"/>
    </location>
</feature>
<evidence type="ECO:0000256" key="5">
    <source>
        <dbReference type="ARBA" id="ARBA00022777"/>
    </source>
</evidence>
<dbReference type="PANTHER" id="PTHR43304:SF1">
    <property type="entry name" value="PAC DOMAIN-CONTAINING PROTEIN"/>
    <property type="match status" value="1"/>
</dbReference>
<keyword evidence="4" id="KW-0808">Transferase</keyword>
<dbReference type="SUPFAM" id="SSF55781">
    <property type="entry name" value="GAF domain-like"/>
    <property type="match status" value="1"/>
</dbReference>
<evidence type="ECO:0000256" key="3">
    <source>
        <dbReference type="ARBA" id="ARBA00022553"/>
    </source>
</evidence>
<dbReference type="EMBL" id="JABTCF010000004">
    <property type="protein sequence ID" value="MBD0777866.1"/>
    <property type="molecule type" value="Genomic_DNA"/>
</dbReference>
<dbReference type="Gene3D" id="3.30.450.20">
    <property type="entry name" value="PAS domain"/>
    <property type="match status" value="3"/>
</dbReference>
<keyword evidence="5" id="KW-0418">Kinase</keyword>
<dbReference type="SUPFAM" id="SSF47384">
    <property type="entry name" value="Homodimeric domain of signal transducing histidine kinase"/>
    <property type="match status" value="1"/>
</dbReference>